<feature type="transmembrane region" description="Helical" evidence="1">
    <location>
        <begin position="71"/>
        <end position="91"/>
    </location>
</feature>
<dbReference type="Proteomes" id="UP001596138">
    <property type="component" value="Unassembled WGS sequence"/>
</dbReference>
<feature type="transmembrane region" description="Helical" evidence="1">
    <location>
        <begin position="440"/>
        <end position="459"/>
    </location>
</feature>
<dbReference type="GO" id="GO:0016746">
    <property type="term" value="F:acyltransferase activity"/>
    <property type="evidence" value="ECO:0007669"/>
    <property type="project" value="UniProtKB-KW"/>
</dbReference>
<keyword evidence="1" id="KW-1133">Transmembrane helix</keyword>
<keyword evidence="3" id="KW-0012">Acyltransferase</keyword>
<dbReference type="EMBL" id="JBHSTI010000008">
    <property type="protein sequence ID" value="MFC6238681.1"/>
    <property type="molecule type" value="Genomic_DNA"/>
</dbReference>
<comment type="caution">
    <text evidence="3">The sequence shown here is derived from an EMBL/GenBank/DDBJ whole genome shotgun (WGS) entry which is preliminary data.</text>
</comment>
<feature type="transmembrane region" description="Helical" evidence="1">
    <location>
        <begin position="142"/>
        <end position="163"/>
    </location>
</feature>
<dbReference type="RefSeq" id="WP_386767099.1">
    <property type="nucleotide sequence ID" value="NZ_JBHSTI010000008.1"/>
</dbReference>
<feature type="transmembrane region" description="Helical" evidence="1">
    <location>
        <begin position="170"/>
        <end position="188"/>
    </location>
</feature>
<feature type="transmembrane region" description="Helical" evidence="1">
    <location>
        <begin position="31"/>
        <end position="51"/>
    </location>
</feature>
<evidence type="ECO:0000313" key="4">
    <source>
        <dbReference type="Proteomes" id="UP001596138"/>
    </source>
</evidence>
<feature type="transmembrane region" description="Helical" evidence="1">
    <location>
        <begin position="402"/>
        <end position="428"/>
    </location>
</feature>
<accession>A0ABW1T2G8</accession>
<protein>
    <submittedName>
        <fullName evidence="3">Acyltransferase</fullName>
        <ecNumber evidence="3">2.3.1.-</ecNumber>
    </submittedName>
</protein>
<proteinExistence type="predicted"/>
<feature type="transmembrane region" description="Helical" evidence="1">
    <location>
        <begin position="112"/>
        <end position="136"/>
    </location>
</feature>
<dbReference type="InterPro" id="IPR002656">
    <property type="entry name" value="Acyl_transf_3_dom"/>
</dbReference>
<dbReference type="EC" id="2.3.1.-" evidence="3"/>
<keyword evidence="4" id="KW-1185">Reference proteome</keyword>
<keyword evidence="1" id="KW-0812">Transmembrane</keyword>
<evidence type="ECO:0000256" key="1">
    <source>
        <dbReference type="SAM" id="Phobius"/>
    </source>
</evidence>
<name>A0ABW1T2G8_9ACTN</name>
<feature type="transmembrane region" description="Helical" evidence="1">
    <location>
        <begin position="353"/>
        <end position="378"/>
    </location>
</feature>
<keyword evidence="1" id="KW-0472">Membrane</keyword>
<feature type="transmembrane region" description="Helical" evidence="1">
    <location>
        <begin position="309"/>
        <end position="333"/>
    </location>
</feature>
<feature type="domain" description="Acyltransferase 3" evidence="2">
    <location>
        <begin position="26"/>
        <end position="363"/>
    </location>
</feature>
<sequence>MSVRVFAAVPTARAAAETPPDRDRVVDGARAAALLVVVAGHVVMAVVVWPGGVPVLGNVLAAYPWTQALTWLLQIMPLFFFAGGAANALSYERHHARGGDYASWLWGRGRRLLRPAWIYLALMAVIATVVTLLAPAETAEPLMMLTTQLLWFLGAYLLVTALAPLFRRTSLVGGVLGLLLLLGLVALVDLARFALGLPEAVALLNFVLAWAVPAYLGALRSHGTLGAYPWPVMVAAVALGFAANAVLIRFGPYPVSMVGMPGEPVSNMAPPTIVLAIHSVVLAALVTLLDAPLRRLLERPRIWRPVTGVNLVAMTLYLWHLPVLIAVATTAHALGLDRPVTIGSDGYPVPDGWGYLLGSVVFIAAYGVGVWAVVRLLWPLEHAPLVWWDAPLRGRRPSPRTAAVVAAVATFGIGASTLVISATGLGGFPTRTIEYTGLPLNAAAAIAVMLAAGAALRWAGGERRTDAPAAP</sequence>
<gene>
    <name evidence="3" type="ORF">ACFQGU_12405</name>
</gene>
<organism evidence="3 4">
    <name type="scientific">Longivirga aurantiaca</name>
    <dbReference type="NCBI Taxonomy" id="1837743"/>
    <lineage>
        <taxon>Bacteria</taxon>
        <taxon>Bacillati</taxon>
        <taxon>Actinomycetota</taxon>
        <taxon>Actinomycetes</taxon>
        <taxon>Sporichthyales</taxon>
        <taxon>Sporichthyaceae</taxon>
        <taxon>Longivirga</taxon>
    </lineage>
</organism>
<evidence type="ECO:0000259" key="2">
    <source>
        <dbReference type="Pfam" id="PF01757"/>
    </source>
</evidence>
<evidence type="ECO:0000313" key="3">
    <source>
        <dbReference type="EMBL" id="MFC6238681.1"/>
    </source>
</evidence>
<keyword evidence="3" id="KW-0808">Transferase</keyword>
<feature type="transmembrane region" description="Helical" evidence="1">
    <location>
        <begin position="268"/>
        <end position="289"/>
    </location>
</feature>
<feature type="transmembrane region" description="Helical" evidence="1">
    <location>
        <begin position="230"/>
        <end position="248"/>
    </location>
</feature>
<dbReference type="Pfam" id="PF01757">
    <property type="entry name" value="Acyl_transf_3"/>
    <property type="match status" value="1"/>
</dbReference>
<feature type="transmembrane region" description="Helical" evidence="1">
    <location>
        <begin position="200"/>
        <end position="218"/>
    </location>
</feature>
<reference evidence="4" key="1">
    <citation type="journal article" date="2019" name="Int. J. Syst. Evol. Microbiol.">
        <title>The Global Catalogue of Microorganisms (GCM) 10K type strain sequencing project: providing services to taxonomists for standard genome sequencing and annotation.</title>
        <authorList>
            <consortium name="The Broad Institute Genomics Platform"/>
            <consortium name="The Broad Institute Genome Sequencing Center for Infectious Disease"/>
            <person name="Wu L."/>
            <person name="Ma J."/>
        </authorList>
    </citation>
    <scope>NUCLEOTIDE SEQUENCE [LARGE SCALE GENOMIC DNA]</scope>
    <source>
        <strain evidence="4">CGMCC 4.7317</strain>
    </source>
</reference>